<protein>
    <submittedName>
        <fullName evidence="2">Uncharacterized protein</fullName>
    </submittedName>
</protein>
<reference evidence="2 3" key="1">
    <citation type="submission" date="2014-04" db="EMBL/GenBank/DDBJ databases">
        <title>Comparative Genomics of Cryptosporidium Species.</title>
        <authorList>
            <person name="Silva J.C."/>
            <person name="Su Q."/>
            <person name="Chalmers R."/>
            <person name="Chibucos M.C."/>
            <person name="Elwin K."/>
            <person name="Godinez A."/>
            <person name="Guo F."/>
            <person name="Huynh K."/>
            <person name="Orvis J."/>
            <person name="Ott S."/>
            <person name="Sadzewicz L."/>
            <person name="Sengamalay N."/>
            <person name="Shetty A."/>
            <person name="Sun M."/>
            <person name="Tallon L."/>
            <person name="Xiao L."/>
            <person name="Zhang H."/>
            <person name="Fraser C.M."/>
            <person name="Zhu G."/>
            <person name="Kissinger J."/>
            <person name="Widmer G."/>
        </authorList>
    </citation>
    <scope>NUCLEOTIDE SEQUENCE [LARGE SCALE GENOMIC DNA]</scope>
    <source>
        <strain evidence="2 3">UKMEL1</strain>
    </source>
</reference>
<dbReference type="EMBL" id="JIBK01000005">
    <property type="protein sequence ID" value="POM82602.1"/>
    <property type="molecule type" value="Genomic_DNA"/>
</dbReference>
<dbReference type="Proteomes" id="UP000236928">
    <property type="component" value="Unassembled WGS sequence"/>
</dbReference>
<dbReference type="VEuPathDB" id="CryptoDB:CmeUKMEL1_03215"/>
<feature type="region of interest" description="Disordered" evidence="1">
    <location>
        <begin position="625"/>
        <end position="649"/>
    </location>
</feature>
<keyword evidence="3" id="KW-1185">Reference proteome</keyword>
<organism evidence="2 3">
    <name type="scientific">Cryptosporidium meleagridis</name>
    <dbReference type="NCBI Taxonomy" id="93969"/>
    <lineage>
        <taxon>Eukaryota</taxon>
        <taxon>Sar</taxon>
        <taxon>Alveolata</taxon>
        <taxon>Apicomplexa</taxon>
        <taxon>Conoidasida</taxon>
        <taxon>Coccidia</taxon>
        <taxon>Eucoccidiorida</taxon>
        <taxon>Eimeriorina</taxon>
        <taxon>Cryptosporidiidae</taxon>
        <taxon>Cryptosporidium</taxon>
    </lineage>
</organism>
<dbReference type="OrthoDB" id="340461at2759"/>
<sequence>MMNFWSLKRFFSSTGSNIASSSNSIGYFAYSISSKIIVFDINSMIDGNNGNFMLRSNTFNRLVIDIQGEAKNIRPWKDFKLGKPQDYNDFSDMIYRVGVKSVFVNDLQWGPYTQNRWSVLFSALNNGLVHVWLVPNIDSYSLPGYSPTPCFELIDLLYTSLMNKTNCEFFEFDFNTMETVNGEISQNFCLDFMLNTDSPIIHSCVLSVQVSELSFKDNGIILFSACWNEFLVIYAFEISENPKESCRDTINRILSKDQEDLSASFPTVPKVSCRPLVLTRIPGKKVDEIVTSCLISEFWSSDKDLFFEIYTGSSEGKIHIFKFSLLEESGAIRCLGYNLINKSYPSVPITKLCYKSVLNVGNKKEHMLIASEGTNLFLGKVDIENLSCEILKPKTDSFRISHQMPIKTAKYMEDIIYKGELFEIAFLTVDQSGLGILHIADLETKSFISFQVFTMEKLISAPSIFPSLDQSSDNSSYDMEGASQNSNKSFSLESLQNVPSSIKSIKDSNNDFKLISFENPLVPGQFYNFNKKSLHNFSIAVINSATLNTIRLIIVFNNFSPMDYICNRISNHFIHTESLINTYSCLEDEKSLEPLSRAISQAFTLNDIRLILAGPLTMNKIPLLEEMDRKPSNEPDDSIQSKEMNSSSENYDSIKNANKNISSFLNFKLGEKLGLRAKSENYSMNENSDDVMDVFLSLFCENTPLELIKEAISYNSVEDEFPDDIIGCLNISKPVFSNLVLLALCYIIEIEPYIPKSLEYIPISCKDKRSSFEILIKTLNQATFCHDFLHKEPNSLSKESILSLLFKIIYLIRILNSLRCLVLLLYSRSNETIESQVIRREEHISRYLVKLQYYIQLQITQVYQMGPIEMQAESVVPARLKYIWNCIKKLQSINLSQISLLDKNMEEYFQDLINNSCFLVSESPYNLYHCLNNHEELTNSETSNTSSSSSSSCPKFKDDCVSSVPICPITFLPINVFAMHKHLSCNFCGKVIFVPTEMTNQARMQDGKGLSSSISIFEKLCLQGEYYTCQFCLNITELLDI</sequence>
<dbReference type="AlphaFoldDB" id="A0A2P4YXS4"/>
<evidence type="ECO:0000256" key="1">
    <source>
        <dbReference type="SAM" id="MobiDB-lite"/>
    </source>
</evidence>
<name>A0A2P4YXS4_9CRYT</name>
<evidence type="ECO:0000313" key="3">
    <source>
        <dbReference type="Proteomes" id="UP000236928"/>
    </source>
</evidence>
<evidence type="ECO:0000313" key="2">
    <source>
        <dbReference type="EMBL" id="POM82602.1"/>
    </source>
</evidence>
<proteinExistence type="predicted"/>
<comment type="caution">
    <text evidence="2">The sequence shown here is derived from an EMBL/GenBank/DDBJ whole genome shotgun (WGS) entry which is preliminary data.</text>
</comment>
<accession>A0A2P4YXS4</accession>
<gene>
    <name evidence="2" type="ORF">CmeUKMEL1_03215</name>
</gene>